<evidence type="ECO:0000313" key="1">
    <source>
        <dbReference type="EMBL" id="KAG6604746.1"/>
    </source>
</evidence>
<evidence type="ECO:0000313" key="2">
    <source>
        <dbReference type="Proteomes" id="UP000685013"/>
    </source>
</evidence>
<keyword evidence="2" id="KW-1185">Reference proteome</keyword>
<dbReference type="AlphaFoldDB" id="A0AAV6P0T9"/>
<feature type="non-terminal residue" evidence="1">
    <location>
        <position position="1"/>
    </location>
</feature>
<protein>
    <submittedName>
        <fullName evidence="1">Uncharacterized protein</fullName>
    </submittedName>
</protein>
<gene>
    <name evidence="1" type="ORF">SDJN03_02063</name>
</gene>
<dbReference type="EMBL" id="JAGKQH010000002">
    <property type="protein sequence ID" value="KAG6604746.1"/>
    <property type="molecule type" value="Genomic_DNA"/>
</dbReference>
<reference evidence="1 2" key="1">
    <citation type="journal article" date="2021" name="Hortic Res">
        <title>The domestication of Cucurbita argyrosperma as revealed by the genome of its wild relative.</title>
        <authorList>
            <person name="Barrera-Redondo J."/>
            <person name="Sanchez-de la Vega G."/>
            <person name="Aguirre-Liguori J.A."/>
            <person name="Castellanos-Morales G."/>
            <person name="Gutierrez-Guerrero Y.T."/>
            <person name="Aguirre-Dugua X."/>
            <person name="Aguirre-Planter E."/>
            <person name="Tenaillon M.I."/>
            <person name="Lira-Saade R."/>
            <person name="Eguiarte L.E."/>
        </authorList>
    </citation>
    <scope>NUCLEOTIDE SEQUENCE [LARGE SCALE GENOMIC DNA]</scope>
    <source>
        <strain evidence="1">JBR-2021</strain>
    </source>
</reference>
<name>A0AAV6P0T9_9ROSI</name>
<proteinExistence type="predicted"/>
<sequence length="83" mass="9424">MKKLVKCFRKLKKMLVSSNGTKRKQETPASSSRRCAVFCEELFLSSKRKKCYGSVSNDVDHNPFVAARLAAQGHFSLRPNVYL</sequence>
<organism evidence="1 2">
    <name type="scientific">Cucurbita argyrosperma subsp. sororia</name>
    <dbReference type="NCBI Taxonomy" id="37648"/>
    <lineage>
        <taxon>Eukaryota</taxon>
        <taxon>Viridiplantae</taxon>
        <taxon>Streptophyta</taxon>
        <taxon>Embryophyta</taxon>
        <taxon>Tracheophyta</taxon>
        <taxon>Spermatophyta</taxon>
        <taxon>Magnoliopsida</taxon>
        <taxon>eudicotyledons</taxon>
        <taxon>Gunneridae</taxon>
        <taxon>Pentapetalae</taxon>
        <taxon>rosids</taxon>
        <taxon>fabids</taxon>
        <taxon>Cucurbitales</taxon>
        <taxon>Cucurbitaceae</taxon>
        <taxon>Cucurbiteae</taxon>
        <taxon>Cucurbita</taxon>
    </lineage>
</organism>
<comment type="caution">
    <text evidence="1">The sequence shown here is derived from an EMBL/GenBank/DDBJ whole genome shotgun (WGS) entry which is preliminary data.</text>
</comment>
<dbReference type="Proteomes" id="UP000685013">
    <property type="component" value="Chromosome 2"/>
</dbReference>
<accession>A0AAV6P0T9</accession>